<keyword evidence="4" id="KW-1185">Reference proteome</keyword>
<dbReference type="InterPro" id="IPR015378">
    <property type="entry name" value="Transposase-like_Mu_C"/>
</dbReference>
<dbReference type="EMBL" id="CP014796">
    <property type="protein sequence ID" value="APX21305.1"/>
    <property type="molecule type" value="Genomic_DNA"/>
</dbReference>
<dbReference type="InterPro" id="IPR012337">
    <property type="entry name" value="RNaseH-like_sf"/>
</dbReference>
<dbReference type="InterPro" id="IPR036397">
    <property type="entry name" value="RNaseH_sf"/>
</dbReference>
<dbReference type="Gene3D" id="2.30.30.130">
    <property type="entry name" value="Transposase, Mu, C-terminal"/>
    <property type="match status" value="1"/>
</dbReference>
<evidence type="ECO:0000259" key="2">
    <source>
        <dbReference type="PROSITE" id="PS51702"/>
    </source>
</evidence>
<dbReference type="GO" id="GO:0003677">
    <property type="term" value="F:DNA binding"/>
    <property type="evidence" value="ECO:0007669"/>
    <property type="project" value="UniProtKB-KW"/>
</dbReference>
<dbReference type="Pfam" id="PF09299">
    <property type="entry name" value="Mu-transpos_C"/>
    <property type="match status" value="1"/>
</dbReference>
<dbReference type="SUPFAM" id="SSF53098">
    <property type="entry name" value="Ribonuclease H-like"/>
    <property type="match status" value="1"/>
</dbReference>
<dbReference type="Gene3D" id="1.10.10.10">
    <property type="entry name" value="Winged helix-like DNA-binding domain superfamily/Winged helix DNA-binding domain"/>
    <property type="match status" value="1"/>
</dbReference>
<protein>
    <submittedName>
        <fullName evidence="3">Mu DNA-binding domain-containing protein</fullName>
    </submittedName>
</protein>
<feature type="domain" description="HTH Mu-type" evidence="2">
    <location>
        <begin position="8"/>
        <end position="79"/>
    </location>
</feature>
<reference evidence="3 4" key="1">
    <citation type="submission" date="2016-03" db="EMBL/GenBank/DDBJ databases">
        <title>Deep-sea bacteria in the southern Pacific.</title>
        <authorList>
            <person name="Tang K."/>
        </authorList>
    </citation>
    <scope>NUCLEOTIDE SEQUENCE [LARGE SCALE GENOMIC DNA]</scope>
    <source>
        <strain evidence="3 4">JLT2016</strain>
    </source>
</reference>
<feature type="domain" description="Integrase catalytic" evidence="1">
    <location>
        <begin position="254"/>
        <end position="460"/>
    </location>
</feature>
<dbReference type="Gene3D" id="3.30.420.10">
    <property type="entry name" value="Ribonuclease H-like superfamily/Ribonuclease H"/>
    <property type="match status" value="1"/>
</dbReference>
<evidence type="ECO:0000313" key="3">
    <source>
        <dbReference type="EMBL" id="APX21305.1"/>
    </source>
</evidence>
<dbReference type="Pfam" id="PF09039">
    <property type="entry name" value="HTH_Tnp_Mu_2"/>
    <property type="match status" value="1"/>
</dbReference>
<organism evidence="3 4">
    <name type="scientific">Salipiger profundus</name>
    <dbReference type="NCBI Taxonomy" id="1229727"/>
    <lineage>
        <taxon>Bacteria</taxon>
        <taxon>Pseudomonadati</taxon>
        <taxon>Pseudomonadota</taxon>
        <taxon>Alphaproteobacteria</taxon>
        <taxon>Rhodobacterales</taxon>
        <taxon>Roseobacteraceae</taxon>
        <taxon>Salipiger</taxon>
    </lineage>
</organism>
<dbReference type="PROSITE" id="PS50994">
    <property type="entry name" value="INTEGRASE"/>
    <property type="match status" value="1"/>
</dbReference>
<dbReference type="AlphaFoldDB" id="A0A1U7CZP2"/>
<evidence type="ECO:0000259" key="1">
    <source>
        <dbReference type="PROSITE" id="PS50994"/>
    </source>
</evidence>
<dbReference type="PROSITE" id="PS51702">
    <property type="entry name" value="HTH_MU"/>
    <property type="match status" value="1"/>
</dbReference>
<dbReference type="InterPro" id="IPR009057">
    <property type="entry name" value="Homeodomain-like_sf"/>
</dbReference>
<evidence type="ECO:0000313" key="4">
    <source>
        <dbReference type="Proteomes" id="UP000186559"/>
    </source>
</evidence>
<dbReference type="STRING" id="1229727.Ga0080559_TMP509"/>
<dbReference type="SUPFAM" id="SSF50610">
    <property type="entry name" value="mu transposase, C-terminal domain"/>
    <property type="match status" value="1"/>
</dbReference>
<dbReference type="RefSeq" id="WP_076621987.1">
    <property type="nucleotide sequence ID" value="NZ_BMEW01000002.1"/>
</dbReference>
<dbReference type="KEGG" id="tpro:Ga0080559_TMP509"/>
<accession>A0A1U7CZP2</accession>
<dbReference type="GO" id="GO:0015074">
    <property type="term" value="P:DNA integration"/>
    <property type="evidence" value="ECO:0007669"/>
    <property type="project" value="InterPro"/>
</dbReference>
<dbReference type="InterPro" id="IPR009061">
    <property type="entry name" value="DNA-bd_dom_put_sf"/>
</dbReference>
<dbReference type="Gene3D" id="1.10.10.60">
    <property type="entry name" value="Homeodomain-like"/>
    <property type="match status" value="2"/>
</dbReference>
<dbReference type="Pfam" id="PF02914">
    <property type="entry name" value="DDE_2"/>
    <property type="match status" value="1"/>
</dbReference>
<dbReference type="Pfam" id="PF02316">
    <property type="entry name" value="HTH_Tnp_Mu_1"/>
    <property type="match status" value="1"/>
</dbReference>
<dbReference type="InterPro" id="IPR015126">
    <property type="entry name" value="Mu_I-gamma"/>
</dbReference>
<sequence>MAETPRQEWWSAAEIAAAGLPDVPGSKRKVNDMAAREGWKAQPGKSRRRNRTGGGWEYHWSLLPVRARLALSEPVEDEPAPKIGRDEAWAQFEAATGAAQKKARDRLAVLNQVEEIEVAGMTRSLAVTTVSERSGASAKSIWNWLDRVEGIAHADRLAYLVDRRGTRKKAAPAAPSADFCTLVKSDFLRQSQPSFTSCYDRAARIAKKEGLAVPPIHQVRRWYKASVSEPTEIYWRKGVEALRRFYPHQTRDKSAMVPLECVQGDYHKFDVFVRWPGEKDPVRVQAVVFSDVYSGKILAWRLDTTANSHTVQLAIGDLIERYGVPQQALLDNGREFAAKAITGGTPTRFRFKIDDEDIPGLLPLLGINVIWATPYSGQSKPIERAFRDLCDRVAKHPAFEGAYTGNRPDAKPENYGSRAIPLEEFRAVVAEEIEAHNARPARRSEVAFGRSFNDVFNEGYQRAAISRATDEQRRLWLLRVEGLRGDSKNGELKLHGSRYWAEWMYRIAGKKIAARFDQDDLHAGLHVYDLSGSYLGHAPCMEAAPFLSVEDARTHARKRNQFIRATKDLAKAERELDHHQIAARLRAAGKEVEDELPEAEVVRLVPAHPKAPKPARRGRQSTDQIENAARLDAQITRISERRAAPVEDDPRGRFDRAMTLEAMQAEGQPMTVEQATWLAEYQQSAEYRGFARMRRAFGEDE</sequence>
<dbReference type="InterPro" id="IPR009004">
    <property type="entry name" value="Transposase_Mu_C"/>
</dbReference>
<dbReference type="GO" id="GO:0004803">
    <property type="term" value="F:transposase activity"/>
    <property type="evidence" value="ECO:0007669"/>
    <property type="project" value="InterPro"/>
</dbReference>
<dbReference type="InterPro" id="IPR003314">
    <property type="entry name" value="Mu-type_HTH"/>
</dbReference>
<dbReference type="InterPro" id="IPR036388">
    <property type="entry name" value="WH-like_DNA-bd_sf"/>
</dbReference>
<gene>
    <name evidence="3" type="ORF">Ga0080559_TMP509</name>
</gene>
<dbReference type="InterPro" id="IPR004189">
    <property type="entry name" value="Phage_Mu_transposase"/>
</dbReference>
<dbReference type="SUPFAM" id="SSF46955">
    <property type="entry name" value="Putative DNA-binding domain"/>
    <property type="match status" value="1"/>
</dbReference>
<dbReference type="GO" id="GO:0006313">
    <property type="term" value="P:DNA transposition"/>
    <property type="evidence" value="ECO:0007669"/>
    <property type="project" value="InterPro"/>
</dbReference>
<name>A0A1U7CZP2_9RHOB</name>
<dbReference type="InterPro" id="IPR001584">
    <property type="entry name" value="Integrase_cat-core"/>
</dbReference>
<keyword evidence="3" id="KW-0238">DNA-binding</keyword>
<dbReference type="Gene3D" id="6.10.250.2550">
    <property type="match status" value="1"/>
</dbReference>
<dbReference type="Proteomes" id="UP000186559">
    <property type="component" value="Chromosome"/>
</dbReference>
<proteinExistence type="predicted"/>
<dbReference type="SUPFAM" id="SSF46689">
    <property type="entry name" value="Homeodomain-like"/>
    <property type="match status" value="2"/>
</dbReference>